<dbReference type="EMBL" id="JAHFYH010000046">
    <property type="protein sequence ID" value="KAH0218739.1"/>
    <property type="molecule type" value="Genomic_DNA"/>
</dbReference>
<protein>
    <recommendedName>
        <fullName evidence="9">1,3-beta-glucanosyltransferase</fullName>
        <ecNumber evidence="9">2.4.1.-</ecNumber>
    </recommendedName>
</protein>
<dbReference type="AlphaFoldDB" id="A0A9P8K5S6"/>
<keyword evidence="3 9" id="KW-0336">GPI-anchor</keyword>
<dbReference type="Pfam" id="PF03198">
    <property type="entry name" value="Glyco_hydro_72"/>
    <property type="match status" value="1"/>
</dbReference>
<evidence type="ECO:0000256" key="7">
    <source>
        <dbReference type="ARBA" id="ARBA00023180"/>
    </source>
</evidence>
<evidence type="ECO:0000256" key="2">
    <source>
        <dbReference type="ARBA" id="ARBA00007528"/>
    </source>
</evidence>
<keyword evidence="7" id="KW-0325">Glycoprotein</keyword>
<keyword evidence="4 9" id="KW-0808">Transferase</keyword>
<evidence type="ECO:0000313" key="12">
    <source>
        <dbReference type="Proteomes" id="UP000767238"/>
    </source>
</evidence>
<feature type="compositionally biased region" description="Low complexity" evidence="10">
    <location>
        <begin position="403"/>
        <end position="437"/>
    </location>
</feature>
<feature type="signal peptide" evidence="9">
    <location>
        <begin position="1"/>
        <end position="19"/>
    </location>
</feature>
<name>A0A9P8K5S6_AURME</name>
<sequence length="471" mass="49541">MKASFAAASVALSASLAIASPTLEARATSTSSGSLPTVTVKGNAFFAGNDRFYIRGVDYQPGGSSDAKDPLADEAGCQRDIKYFKQLGINTIRVYTVDNSVNHDTCMNALAEAGIYVALDVNTPLYSIRRDKPAMSYNAVYLQSLFATVDAFANYTNTLLFFSGNEVINNANTTDCAPYVKAVTRDLKQYRDNRGYRAIPVGYSAADVSENRYETAQYMNCGTDDQRSDFFAFNDYSWCDPSSFTTSGWDQKVQTYSNYSLPIFLSEYGCNTNTRKFEEVSALYNQEMTGVYSGGLVYEYSEEGSDYGLVTISGSSVTPNDDFTYLQNAFANNTAPSGDGGYHSDGTPSTCPPSSDTWNTGDFSGVDLPAMPSDAKKYMTSGAGTGPGLSGPGSQDAGTDNVATASAGSGSATRTASGSAATGSAATGSGASSSATHTGAASRVNMGEVSFAPLIMTGLVALSTLLGATLL</sequence>
<evidence type="ECO:0000256" key="8">
    <source>
        <dbReference type="ARBA" id="ARBA00023288"/>
    </source>
</evidence>
<keyword evidence="6 9" id="KW-0472">Membrane</keyword>
<reference evidence="11" key="2">
    <citation type="submission" date="2021-08" db="EMBL/GenBank/DDBJ databases">
        <authorList>
            <person name="Gostincar C."/>
            <person name="Sun X."/>
            <person name="Song Z."/>
            <person name="Gunde-Cimerman N."/>
        </authorList>
    </citation>
    <scope>NUCLEOTIDE SEQUENCE</scope>
    <source>
        <strain evidence="11">EXF-8016</strain>
    </source>
</reference>
<gene>
    <name evidence="11" type="ORF">KCV03_g6303</name>
</gene>
<keyword evidence="5 9" id="KW-0732">Signal</keyword>
<keyword evidence="8 9" id="KW-0449">Lipoprotein</keyword>
<dbReference type="GO" id="GO:0031505">
    <property type="term" value="P:fungal-type cell wall organization"/>
    <property type="evidence" value="ECO:0007669"/>
    <property type="project" value="TreeGrafter"/>
</dbReference>
<dbReference type="SUPFAM" id="SSF51445">
    <property type="entry name" value="(Trans)glycosidases"/>
    <property type="match status" value="1"/>
</dbReference>
<dbReference type="PANTHER" id="PTHR31468">
    <property type="entry name" value="1,3-BETA-GLUCANOSYLTRANSFERASE GAS1"/>
    <property type="match status" value="1"/>
</dbReference>
<comment type="similarity">
    <text evidence="2 9">Belongs to the glycosyl hydrolase 72 family.</text>
</comment>
<evidence type="ECO:0000256" key="6">
    <source>
        <dbReference type="ARBA" id="ARBA00023136"/>
    </source>
</evidence>
<reference evidence="11" key="1">
    <citation type="journal article" date="2021" name="J Fungi (Basel)">
        <title>Virulence traits and population genomics of the black yeast Aureobasidium melanogenum.</title>
        <authorList>
            <person name="Cernosa A."/>
            <person name="Sun X."/>
            <person name="Gostincar C."/>
            <person name="Fang C."/>
            <person name="Gunde-Cimerman N."/>
            <person name="Song Z."/>
        </authorList>
    </citation>
    <scope>NUCLEOTIDE SEQUENCE</scope>
    <source>
        <strain evidence="11">EXF-8016</strain>
    </source>
</reference>
<dbReference type="GO" id="GO:0042124">
    <property type="term" value="F:1,3-beta-glucanosyltransferase activity"/>
    <property type="evidence" value="ECO:0007669"/>
    <property type="project" value="TreeGrafter"/>
</dbReference>
<comment type="function">
    <text evidence="9">Splits internally a 1,3-beta-glucan molecule and transfers the newly generated reducing end (the donor) to the non-reducing end of another 1,3-beta-glucan molecule (the acceptor) forming a 1,3-beta linkage, resulting in the elongation of 1,3-beta-glucan chains in the cell wall.</text>
</comment>
<accession>A0A9P8K5S6</accession>
<evidence type="ECO:0000313" key="11">
    <source>
        <dbReference type="EMBL" id="KAH0218739.1"/>
    </source>
</evidence>
<dbReference type="GO" id="GO:0005886">
    <property type="term" value="C:plasma membrane"/>
    <property type="evidence" value="ECO:0007669"/>
    <property type="project" value="UniProtKB-SubCell"/>
</dbReference>
<comment type="caution">
    <text evidence="11">The sequence shown here is derived from an EMBL/GenBank/DDBJ whole genome shotgun (WGS) entry which is preliminary data.</text>
</comment>
<feature type="region of interest" description="Disordered" evidence="10">
    <location>
        <begin position="336"/>
        <end position="437"/>
    </location>
</feature>
<dbReference type="GO" id="GO:0071970">
    <property type="term" value="P:fungal-type cell wall (1-&gt;3)-beta-D-glucan biosynthetic process"/>
    <property type="evidence" value="ECO:0007669"/>
    <property type="project" value="TreeGrafter"/>
</dbReference>
<dbReference type="InterPro" id="IPR004886">
    <property type="entry name" value="Glucanosyltransferase"/>
</dbReference>
<feature type="non-terminal residue" evidence="11">
    <location>
        <position position="471"/>
    </location>
</feature>
<dbReference type="GO" id="GO:0098552">
    <property type="term" value="C:side of membrane"/>
    <property type="evidence" value="ECO:0007669"/>
    <property type="project" value="UniProtKB-KW"/>
</dbReference>
<evidence type="ECO:0000256" key="5">
    <source>
        <dbReference type="ARBA" id="ARBA00022729"/>
    </source>
</evidence>
<evidence type="ECO:0000256" key="3">
    <source>
        <dbReference type="ARBA" id="ARBA00022622"/>
    </source>
</evidence>
<evidence type="ECO:0000256" key="10">
    <source>
        <dbReference type="SAM" id="MobiDB-lite"/>
    </source>
</evidence>
<comment type="subcellular location">
    <subcellularLocation>
        <location evidence="1 9">Cell membrane</location>
        <topology evidence="1 9">Lipid-anchor</topology>
        <topology evidence="1 9">GPI-anchor</topology>
    </subcellularLocation>
</comment>
<feature type="compositionally biased region" description="Polar residues" evidence="10">
    <location>
        <begin position="346"/>
        <end position="362"/>
    </location>
</feature>
<dbReference type="InterPro" id="IPR017853">
    <property type="entry name" value="GH"/>
</dbReference>
<dbReference type="OrthoDB" id="421038at2759"/>
<feature type="chain" id="PRO_5040538899" description="1,3-beta-glucanosyltransferase" evidence="9">
    <location>
        <begin position="20"/>
        <end position="471"/>
    </location>
</feature>
<dbReference type="Gene3D" id="3.20.20.80">
    <property type="entry name" value="Glycosidases"/>
    <property type="match status" value="1"/>
</dbReference>
<dbReference type="PANTHER" id="PTHR31468:SF5">
    <property type="entry name" value="1,3-BETA-GLUCANOSYLTRANSFERASE GAS5"/>
    <property type="match status" value="1"/>
</dbReference>
<proteinExistence type="inferred from homology"/>
<dbReference type="Proteomes" id="UP000767238">
    <property type="component" value="Unassembled WGS sequence"/>
</dbReference>
<dbReference type="EC" id="2.4.1.-" evidence="9"/>
<evidence type="ECO:0000256" key="1">
    <source>
        <dbReference type="ARBA" id="ARBA00004609"/>
    </source>
</evidence>
<evidence type="ECO:0000256" key="4">
    <source>
        <dbReference type="ARBA" id="ARBA00022679"/>
    </source>
</evidence>
<dbReference type="FunFam" id="3.20.20.80:FF:000032">
    <property type="entry name" value="1,3-beta-glucanosyltransferase"/>
    <property type="match status" value="1"/>
</dbReference>
<evidence type="ECO:0000256" key="9">
    <source>
        <dbReference type="RuleBase" id="RU361209"/>
    </source>
</evidence>
<organism evidence="11 12">
    <name type="scientific">Aureobasidium melanogenum</name>
    <name type="common">Aureobasidium pullulans var. melanogenum</name>
    <dbReference type="NCBI Taxonomy" id="46634"/>
    <lineage>
        <taxon>Eukaryota</taxon>
        <taxon>Fungi</taxon>
        <taxon>Dikarya</taxon>
        <taxon>Ascomycota</taxon>
        <taxon>Pezizomycotina</taxon>
        <taxon>Dothideomycetes</taxon>
        <taxon>Dothideomycetidae</taxon>
        <taxon>Dothideales</taxon>
        <taxon>Saccotheciaceae</taxon>
        <taxon>Aureobasidium</taxon>
    </lineage>
</organism>